<feature type="compositionally biased region" description="Basic and acidic residues" evidence="1">
    <location>
        <begin position="54"/>
        <end position="63"/>
    </location>
</feature>
<name>A0A8X6YHI5_9ARAC</name>
<reference evidence="2" key="1">
    <citation type="submission" date="2020-08" db="EMBL/GenBank/DDBJ databases">
        <title>Multicomponent nature underlies the extraordinary mechanical properties of spider dragline silk.</title>
        <authorList>
            <person name="Kono N."/>
            <person name="Nakamura H."/>
            <person name="Mori M."/>
            <person name="Yoshida Y."/>
            <person name="Ohtoshi R."/>
            <person name="Malay A.D."/>
            <person name="Moran D.A.P."/>
            <person name="Tomita M."/>
            <person name="Numata K."/>
            <person name="Arakawa K."/>
        </authorList>
    </citation>
    <scope>NUCLEOTIDE SEQUENCE</scope>
</reference>
<gene>
    <name evidence="2" type="ORF">TNIN_246071</name>
</gene>
<evidence type="ECO:0000313" key="2">
    <source>
        <dbReference type="EMBL" id="GFY70813.1"/>
    </source>
</evidence>
<sequence length="76" mass="8752">MYIYNSDESIAQTMAPPNTPEQALDLTIYKPPSEVYHPINTQEEEVYRPPSEVYRPETEELPHLPDLPDLPSRPVT</sequence>
<accession>A0A8X6YHI5</accession>
<evidence type="ECO:0000256" key="1">
    <source>
        <dbReference type="SAM" id="MobiDB-lite"/>
    </source>
</evidence>
<evidence type="ECO:0000313" key="3">
    <source>
        <dbReference type="Proteomes" id="UP000886998"/>
    </source>
</evidence>
<feature type="region of interest" description="Disordered" evidence="1">
    <location>
        <begin position="38"/>
        <end position="76"/>
    </location>
</feature>
<dbReference type="Proteomes" id="UP000886998">
    <property type="component" value="Unassembled WGS sequence"/>
</dbReference>
<dbReference type="EMBL" id="BMAV01018431">
    <property type="protein sequence ID" value="GFY70813.1"/>
    <property type="molecule type" value="Genomic_DNA"/>
</dbReference>
<comment type="caution">
    <text evidence="2">The sequence shown here is derived from an EMBL/GenBank/DDBJ whole genome shotgun (WGS) entry which is preliminary data.</text>
</comment>
<proteinExistence type="predicted"/>
<protein>
    <submittedName>
        <fullName evidence="2">Uncharacterized protein</fullName>
    </submittedName>
</protein>
<organism evidence="2 3">
    <name type="scientific">Trichonephila inaurata madagascariensis</name>
    <dbReference type="NCBI Taxonomy" id="2747483"/>
    <lineage>
        <taxon>Eukaryota</taxon>
        <taxon>Metazoa</taxon>
        <taxon>Ecdysozoa</taxon>
        <taxon>Arthropoda</taxon>
        <taxon>Chelicerata</taxon>
        <taxon>Arachnida</taxon>
        <taxon>Araneae</taxon>
        <taxon>Araneomorphae</taxon>
        <taxon>Entelegynae</taxon>
        <taxon>Araneoidea</taxon>
        <taxon>Nephilidae</taxon>
        <taxon>Trichonephila</taxon>
        <taxon>Trichonephila inaurata</taxon>
    </lineage>
</organism>
<keyword evidence="3" id="KW-1185">Reference proteome</keyword>
<dbReference type="AlphaFoldDB" id="A0A8X6YHI5"/>